<feature type="transmembrane region" description="Helical" evidence="2">
    <location>
        <begin position="33"/>
        <end position="51"/>
    </location>
</feature>
<feature type="region of interest" description="Disordered" evidence="1">
    <location>
        <begin position="77"/>
        <end position="117"/>
    </location>
</feature>
<dbReference type="STRING" id="693986.MOC_1750"/>
<protein>
    <submittedName>
        <fullName evidence="3">TonB protein</fullName>
    </submittedName>
</protein>
<keyword evidence="2" id="KW-0472">Membrane</keyword>
<reference evidence="3 4" key="1">
    <citation type="journal article" date="2014" name="PLoS ONE">
        <title>Genome Information of Methylobacterium oryzae, a Plant-Probiotic Methylotroph in the Phyllosphere.</title>
        <authorList>
            <person name="Kwak M.J."/>
            <person name="Jeong H."/>
            <person name="Madhaiyan M."/>
            <person name="Lee Y."/>
            <person name="Sa T.M."/>
            <person name="Oh T.K."/>
            <person name="Kim J.F."/>
        </authorList>
    </citation>
    <scope>NUCLEOTIDE SEQUENCE [LARGE SCALE GENOMIC DNA]</scope>
    <source>
        <strain evidence="3 4">CBMB20</strain>
    </source>
</reference>
<keyword evidence="2" id="KW-0812">Transmembrane</keyword>
<keyword evidence="4" id="KW-1185">Reference proteome</keyword>
<evidence type="ECO:0000256" key="1">
    <source>
        <dbReference type="SAM" id="MobiDB-lite"/>
    </source>
</evidence>
<gene>
    <name evidence="3" type="ORF">MOC_1750</name>
</gene>
<dbReference type="KEGG" id="mor:MOC_1750"/>
<name>A0A089NSI8_9HYPH</name>
<dbReference type="EMBL" id="CP003811">
    <property type="protein sequence ID" value="AIQ89505.1"/>
    <property type="molecule type" value="Genomic_DNA"/>
</dbReference>
<feature type="compositionally biased region" description="Basic residues" evidence="1">
    <location>
        <begin position="107"/>
        <end position="117"/>
    </location>
</feature>
<sequence length="117" mass="12542">MNSADPTPRLLAAGASLTGTGILMCRTEPSWDGILIGLLCLGLWALGTLATRPGPVTRPTRTMRPVLLEAVVVERPRPPPLLLPAPRTSADDRAGSSPSRLPDRPTHRPRVIGRRRG</sequence>
<evidence type="ECO:0000256" key="2">
    <source>
        <dbReference type="SAM" id="Phobius"/>
    </source>
</evidence>
<evidence type="ECO:0000313" key="3">
    <source>
        <dbReference type="EMBL" id="AIQ89505.1"/>
    </source>
</evidence>
<evidence type="ECO:0000313" key="4">
    <source>
        <dbReference type="Proteomes" id="UP000029492"/>
    </source>
</evidence>
<dbReference type="eggNOG" id="ENOG50310E6">
    <property type="taxonomic scope" value="Bacteria"/>
</dbReference>
<dbReference type="Proteomes" id="UP000029492">
    <property type="component" value="Chromosome"/>
</dbReference>
<organism evidence="3 4">
    <name type="scientific">Methylobacterium oryzae CBMB20</name>
    <dbReference type="NCBI Taxonomy" id="693986"/>
    <lineage>
        <taxon>Bacteria</taxon>
        <taxon>Pseudomonadati</taxon>
        <taxon>Pseudomonadota</taxon>
        <taxon>Alphaproteobacteria</taxon>
        <taxon>Hyphomicrobiales</taxon>
        <taxon>Methylobacteriaceae</taxon>
        <taxon>Methylobacterium</taxon>
    </lineage>
</organism>
<proteinExistence type="predicted"/>
<keyword evidence="2" id="KW-1133">Transmembrane helix</keyword>
<dbReference type="RefSeq" id="WP_043382308.1">
    <property type="nucleotide sequence ID" value="NZ_CP003811.1"/>
</dbReference>
<dbReference type="HOGENOM" id="CLU_2082054_0_0_5"/>
<dbReference type="AlphaFoldDB" id="A0A089NSI8"/>
<accession>A0A089NSI8</accession>